<keyword evidence="4" id="KW-1185">Reference proteome</keyword>
<dbReference type="Proteomes" id="UP000076947">
    <property type="component" value="Unassembled WGS sequence"/>
</dbReference>
<dbReference type="InterPro" id="IPR005064">
    <property type="entry name" value="BUG"/>
</dbReference>
<evidence type="ECO:0008006" key="5">
    <source>
        <dbReference type="Google" id="ProtNLM"/>
    </source>
</evidence>
<evidence type="ECO:0000256" key="2">
    <source>
        <dbReference type="SAM" id="SignalP"/>
    </source>
</evidence>
<dbReference type="AlphaFoldDB" id="A0A177ICL7"/>
<name>A0A177ICL7_9CORY</name>
<evidence type="ECO:0000313" key="3">
    <source>
        <dbReference type="EMBL" id="OAH26567.1"/>
    </source>
</evidence>
<dbReference type="EMBL" id="LSTQ01000023">
    <property type="protein sequence ID" value="OAH26567.1"/>
    <property type="molecule type" value="Genomic_DNA"/>
</dbReference>
<dbReference type="Gene3D" id="3.40.190.150">
    <property type="entry name" value="Bordetella uptake gene, domain 1"/>
    <property type="match status" value="1"/>
</dbReference>
<dbReference type="RefSeq" id="WP_066840048.1">
    <property type="nucleotide sequence ID" value="NZ_LSTQ01000023.1"/>
</dbReference>
<protein>
    <recommendedName>
        <fullName evidence="5">Tricarboxylate transporter</fullName>
    </recommendedName>
</protein>
<dbReference type="InterPro" id="IPR042100">
    <property type="entry name" value="Bug_dom1"/>
</dbReference>
<evidence type="ECO:0000313" key="4">
    <source>
        <dbReference type="Proteomes" id="UP000076947"/>
    </source>
</evidence>
<dbReference type="OrthoDB" id="8627412at2"/>
<gene>
    <name evidence="3" type="ORF">AYJ05_03725</name>
</gene>
<dbReference type="PANTHER" id="PTHR42928">
    <property type="entry name" value="TRICARBOXYLATE-BINDING PROTEIN"/>
    <property type="match status" value="1"/>
</dbReference>
<evidence type="ECO:0000256" key="1">
    <source>
        <dbReference type="ARBA" id="ARBA00006987"/>
    </source>
</evidence>
<dbReference type="Gene3D" id="3.40.190.10">
    <property type="entry name" value="Periplasmic binding protein-like II"/>
    <property type="match status" value="1"/>
</dbReference>
<dbReference type="PANTHER" id="PTHR42928:SF3">
    <property type="entry name" value="UPF0065 PROTEIN YFLP"/>
    <property type="match status" value="1"/>
</dbReference>
<proteinExistence type="inferred from homology"/>
<reference evidence="4" key="1">
    <citation type="submission" date="2016-02" db="EMBL/GenBank/DDBJ databases">
        <authorList>
            <person name="Kaur G."/>
            <person name="Nair G.R."/>
            <person name="Mayilraj S."/>
        </authorList>
    </citation>
    <scope>NUCLEOTIDE SEQUENCE [LARGE SCALE GENOMIC DNA]</scope>
    <source>
        <strain evidence="4">GA-15</strain>
    </source>
</reference>
<dbReference type="PROSITE" id="PS51257">
    <property type="entry name" value="PROKAR_LIPOPROTEIN"/>
    <property type="match status" value="1"/>
</dbReference>
<keyword evidence="2" id="KW-0732">Signal</keyword>
<comment type="similarity">
    <text evidence="1">Belongs to the UPF0065 (bug) family.</text>
</comment>
<feature type="chain" id="PRO_5008063755" description="Tricarboxylate transporter" evidence="2">
    <location>
        <begin position="30"/>
        <end position="368"/>
    </location>
</feature>
<accession>A0A177ICL7</accession>
<comment type="caution">
    <text evidence="3">The sequence shown here is derived from an EMBL/GenBank/DDBJ whole genome shotgun (WGS) entry which is preliminary data.</text>
</comment>
<sequence length="368" mass="39797">MSRIFENGKKAVTGAVLAAVTFLVGCAPAQTSYNPSGNGIIDVVVPYGTGGGTDTWARFITPYFAEKQDAVNRYQVENIPGGESITGTNTYVHAGVQTGNQVMVASATTYFQSMLGHPAAEFKFSEMEPLAFNGTGAVLWTSDKSGITDIDSLINHEDEVLYGGMSATGLDLVPLLALEALGAPVKGVFGMEGRGPSRLAVQRGETDLDFQTTASYLSQVGPYEETGEALPLFSVGILEDGEVVRDPNLPEIPTFEEIYQEYGGKTEEQRKAYEAYRAFVVPGFFYQKGLWANEGTDPAVVDTYDQMIDELNADSSFKEEASSALGGYDLLSGKQNRDEFRKALKIDPEIMSYTNEILANKYDAPVHG</sequence>
<feature type="signal peptide" evidence="2">
    <location>
        <begin position="1"/>
        <end position="29"/>
    </location>
</feature>
<organism evidence="3 4">
    <name type="scientific">Corynebacterium stationis</name>
    <dbReference type="NCBI Taxonomy" id="1705"/>
    <lineage>
        <taxon>Bacteria</taxon>
        <taxon>Bacillati</taxon>
        <taxon>Actinomycetota</taxon>
        <taxon>Actinomycetes</taxon>
        <taxon>Mycobacteriales</taxon>
        <taxon>Corynebacteriaceae</taxon>
        <taxon>Corynebacterium</taxon>
    </lineage>
</organism>